<evidence type="ECO:0000313" key="3">
    <source>
        <dbReference type="Proteomes" id="UP000179920"/>
    </source>
</evidence>
<evidence type="ECO:0000313" key="2">
    <source>
        <dbReference type="EMBL" id="SAM83058.1"/>
    </source>
</evidence>
<keyword evidence="1" id="KW-0732">Signal</keyword>
<dbReference type="EMBL" id="LT558125">
    <property type="protein sequence ID" value="SAM83058.1"/>
    <property type="molecule type" value="Genomic_DNA"/>
</dbReference>
<evidence type="ECO:0000256" key="1">
    <source>
        <dbReference type="SAM" id="SignalP"/>
    </source>
</evidence>
<dbReference type="AlphaFoldDB" id="A0A1K0GSB0"/>
<dbReference type="OrthoDB" id="10315075at2759"/>
<gene>
    <name evidence="2" type="ORF">UBRO_03612</name>
</gene>
<reference evidence="3" key="1">
    <citation type="submission" date="2016-04" db="EMBL/GenBank/DDBJ databases">
        <authorList>
            <person name="Guldener U."/>
            <person name="Guldener U."/>
        </authorList>
    </citation>
    <scope>NUCLEOTIDE SEQUENCE [LARGE SCALE GENOMIC DNA]</scope>
    <source>
        <strain evidence="3">UB2112</strain>
    </source>
</reference>
<proteinExistence type="predicted"/>
<name>A0A1K0GSB0_9BASI</name>
<accession>A0A1K0GSB0</accession>
<protein>
    <submittedName>
        <fullName evidence="2">Uncharacterized protein</fullName>
    </submittedName>
</protein>
<sequence>MRLLHLFLLLLALLTLASAVRTGRFSSSAVEELSSHPPNFLGASGWGKGLRAVLRRLRSKFLSTNLSETASRTSTLARAGSERFSVPQEDGFILYTGFNTPPSASTSPLRMDEGKRRDLGLWTKAKFTAEAARKSAGGEDLISLRLKKYLDVSIDVNTPRGRMRRGDGLSL</sequence>
<feature type="chain" id="PRO_5009664472" evidence="1">
    <location>
        <begin position="20"/>
        <end position="171"/>
    </location>
</feature>
<feature type="signal peptide" evidence="1">
    <location>
        <begin position="1"/>
        <end position="19"/>
    </location>
</feature>
<dbReference type="Proteomes" id="UP000179920">
    <property type="component" value="Chromosome IX"/>
</dbReference>
<organism evidence="2 3">
    <name type="scientific">Ustilago bromivora</name>
    <dbReference type="NCBI Taxonomy" id="307758"/>
    <lineage>
        <taxon>Eukaryota</taxon>
        <taxon>Fungi</taxon>
        <taxon>Dikarya</taxon>
        <taxon>Basidiomycota</taxon>
        <taxon>Ustilaginomycotina</taxon>
        <taxon>Ustilaginomycetes</taxon>
        <taxon>Ustilaginales</taxon>
        <taxon>Ustilaginaceae</taxon>
        <taxon>Ustilago</taxon>
    </lineage>
</organism>